<dbReference type="InterPro" id="IPR027640">
    <property type="entry name" value="Kinesin-like_fam"/>
</dbReference>
<evidence type="ECO:0000259" key="7">
    <source>
        <dbReference type="PROSITE" id="PS50067"/>
    </source>
</evidence>
<keyword evidence="5" id="KW-0175">Coiled coil</keyword>
<evidence type="ECO:0000256" key="1">
    <source>
        <dbReference type="ARBA" id="ARBA00022741"/>
    </source>
</evidence>
<evidence type="ECO:0000256" key="5">
    <source>
        <dbReference type="SAM" id="Coils"/>
    </source>
</evidence>
<dbReference type="Pfam" id="PF11721">
    <property type="entry name" value="Malectin"/>
    <property type="match status" value="1"/>
</dbReference>
<feature type="compositionally biased region" description="Polar residues" evidence="6">
    <location>
        <begin position="1028"/>
        <end position="1037"/>
    </location>
</feature>
<reference evidence="9" key="2">
    <citation type="submission" date="2025-08" db="UniProtKB">
        <authorList>
            <consortium name="RefSeq"/>
        </authorList>
    </citation>
    <scope>IDENTIFICATION</scope>
    <source>
        <tissue evidence="9">Leaf</tissue>
    </source>
</reference>
<feature type="coiled-coil region" evidence="5">
    <location>
        <begin position="368"/>
        <end position="413"/>
    </location>
</feature>
<protein>
    <submittedName>
        <fullName evidence="9">Uncharacterized protein LOC104712818</fullName>
    </submittedName>
</protein>
<name>A0ABM0TLE3_CAMSA</name>
<evidence type="ECO:0000256" key="2">
    <source>
        <dbReference type="ARBA" id="ARBA00022840"/>
    </source>
</evidence>
<dbReference type="InterPro" id="IPR019821">
    <property type="entry name" value="Kinesin_motor_CS"/>
</dbReference>
<dbReference type="Proteomes" id="UP000694864">
    <property type="component" value="Chromosome 9"/>
</dbReference>
<evidence type="ECO:0000256" key="6">
    <source>
        <dbReference type="SAM" id="MobiDB-lite"/>
    </source>
</evidence>
<reference evidence="8" key="1">
    <citation type="journal article" date="2014" name="Nat. Commun.">
        <title>The emerging biofuel crop Camelina sativa retains a highly undifferentiated hexaploid genome structure.</title>
        <authorList>
            <person name="Kagale S."/>
            <person name="Koh C."/>
            <person name="Nixon J."/>
            <person name="Bollina V."/>
            <person name="Clarke W.E."/>
            <person name="Tuteja R."/>
            <person name="Spillane C."/>
            <person name="Robinson S.J."/>
            <person name="Links M.G."/>
            <person name="Clarke C."/>
            <person name="Higgins E.E."/>
            <person name="Huebert T."/>
            <person name="Sharpe A.G."/>
            <person name="Parkin I.A."/>
        </authorList>
    </citation>
    <scope>NUCLEOTIDE SEQUENCE [LARGE SCALE GENOMIC DNA]</scope>
    <source>
        <strain evidence="8">cv. DH55</strain>
    </source>
</reference>
<dbReference type="PANTHER" id="PTHR47972">
    <property type="entry name" value="KINESIN-LIKE PROTEIN KLP-3"/>
    <property type="match status" value="1"/>
</dbReference>
<dbReference type="InterPro" id="IPR001752">
    <property type="entry name" value="Kinesin_motor_dom"/>
</dbReference>
<accession>A0ABM0TLE3</accession>
<comment type="similarity">
    <text evidence="4">Belongs to the TRAFAC class myosin-kinesin ATPase superfamily. Kinesin family.</text>
</comment>
<feature type="region of interest" description="Disordered" evidence="6">
    <location>
        <begin position="1018"/>
        <end position="1059"/>
    </location>
</feature>
<keyword evidence="8" id="KW-1185">Reference proteome</keyword>
<keyword evidence="3 4" id="KW-0505">Motor protein</keyword>
<keyword evidence="2 4" id="KW-0067">ATP-binding</keyword>
<proteinExistence type="inferred from homology"/>
<dbReference type="SUPFAM" id="SSF52540">
    <property type="entry name" value="P-loop containing nucleoside triphosphate hydrolases"/>
    <property type="match status" value="1"/>
</dbReference>
<evidence type="ECO:0000256" key="4">
    <source>
        <dbReference type="PROSITE-ProRule" id="PRU00283"/>
    </source>
</evidence>
<feature type="coiled-coil region" evidence="5">
    <location>
        <begin position="861"/>
        <end position="916"/>
    </location>
</feature>
<dbReference type="CDD" id="cd01366">
    <property type="entry name" value="KISc_C_terminal"/>
    <property type="match status" value="1"/>
</dbReference>
<feature type="region of interest" description="Disordered" evidence="6">
    <location>
        <begin position="50"/>
        <end position="69"/>
    </location>
</feature>
<organism evidence="8 9">
    <name type="scientific">Camelina sativa</name>
    <name type="common">False flax</name>
    <name type="synonym">Myagrum sativum</name>
    <dbReference type="NCBI Taxonomy" id="90675"/>
    <lineage>
        <taxon>Eukaryota</taxon>
        <taxon>Viridiplantae</taxon>
        <taxon>Streptophyta</taxon>
        <taxon>Embryophyta</taxon>
        <taxon>Tracheophyta</taxon>
        <taxon>Spermatophyta</taxon>
        <taxon>Magnoliopsida</taxon>
        <taxon>eudicotyledons</taxon>
        <taxon>Gunneridae</taxon>
        <taxon>Pentapetalae</taxon>
        <taxon>rosids</taxon>
        <taxon>malvids</taxon>
        <taxon>Brassicales</taxon>
        <taxon>Brassicaceae</taxon>
        <taxon>Camelineae</taxon>
        <taxon>Camelina</taxon>
    </lineage>
</organism>
<dbReference type="PRINTS" id="PR00380">
    <property type="entry name" value="KINESINHEAVY"/>
</dbReference>
<dbReference type="PROSITE" id="PS50067">
    <property type="entry name" value="KINESIN_MOTOR_2"/>
    <property type="match status" value="1"/>
</dbReference>
<dbReference type="SMART" id="SM00129">
    <property type="entry name" value="KISc"/>
    <property type="match status" value="1"/>
</dbReference>
<dbReference type="InterPro" id="IPR027417">
    <property type="entry name" value="P-loop_NTPase"/>
</dbReference>
<feature type="compositionally biased region" description="Polar residues" evidence="6">
    <location>
        <begin position="52"/>
        <end position="66"/>
    </location>
</feature>
<feature type="binding site" evidence="4">
    <location>
        <begin position="597"/>
        <end position="604"/>
    </location>
    <ligand>
        <name>ATP</name>
        <dbReference type="ChEBI" id="CHEBI:30616"/>
    </ligand>
</feature>
<dbReference type="Gene3D" id="2.60.120.430">
    <property type="entry name" value="Galactose-binding lectin"/>
    <property type="match status" value="1"/>
</dbReference>
<evidence type="ECO:0000256" key="3">
    <source>
        <dbReference type="ARBA" id="ARBA00023175"/>
    </source>
</evidence>
<dbReference type="InterPro" id="IPR036961">
    <property type="entry name" value="Kinesin_motor_dom_sf"/>
</dbReference>
<dbReference type="PROSITE" id="PS00411">
    <property type="entry name" value="KINESIN_MOTOR_1"/>
    <property type="match status" value="1"/>
</dbReference>
<dbReference type="Gene3D" id="3.40.850.10">
    <property type="entry name" value="Kinesin motor domain"/>
    <property type="match status" value="1"/>
</dbReference>
<dbReference type="PANTHER" id="PTHR47972:SF35">
    <property type="entry name" value="KINESIN-LIKE PROTEIN KIN-14Q"/>
    <property type="match status" value="1"/>
</dbReference>
<keyword evidence="1 4" id="KW-0547">Nucleotide-binding</keyword>
<feature type="domain" description="Kinesin motor" evidence="7">
    <location>
        <begin position="514"/>
        <end position="840"/>
    </location>
</feature>
<dbReference type="GeneID" id="104712818"/>
<dbReference type="RefSeq" id="XP_010428094.1">
    <property type="nucleotide sequence ID" value="XM_010429792.2"/>
</dbReference>
<dbReference type="Pfam" id="PF00225">
    <property type="entry name" value="Kinesin"/>
    <property type="match status" value="1"/>
</dbReference>
<sequence>MEDCCDPLLSIDASSRRESLSAAEKAIESSSTAMNLVDLDSNCELSNDVHMEQSSPGLMESEQSSDPDPVALDGKLVLGFPLASPDLVNCGASPDLPRVCFEDSPEFAKKIRFSTELSLENGIDGSTTTTNTRGGRKSQVVKFSAVCQTFGFELSPESSFELPSPPGNFREITTPVISINSGSTTTDVTLADETFLKDEFYSGGETIMTDAVVGDEDEIFLYQTARLGNFAYKFQLLEPGDYFIDLHFAEIEFTEGPPGVRVFDIFIQGAKVISGLDLFSQVGANTPFVIADLRMLVGREGELSIRLEGVTGTAILCGISIRKEATSTYVEDTGMLAVKGTTDTVLSQPIQENVDCRTEEETEGIISCEQQKTEMEDMKRMIEELKQENQKKSRECEEALDSLREIQNELMRKSMHVGSLAFAVEGQVKEKSRWFSSLRDLTRKLKIMKMEQIKLLEEASTYKLLAQDINEFSSHIQSRVKQDAELHENLKAKFVAGEKERKELYNKILELKGNIRVFCRCRPLNFEEIEAGVSMGIDVESAKTGEVMVMSNGFPKKSFKFDSVFGPNASQADVFEDTAPFATSVIDGYNVCIFAYGQTGTGKTFTMEGTQHDRGVNYRTLENLFKITKERENRYNYEISVSVLEVYNEQIRDLLAPASQSASAPKRFEIRQVSEGNHHVPGLVEALVNSLDEVWDVLKTGSNARAVGKTAANEHSSRSHCIHCVMVKGENLLNGECTKSKLWLVDLAGSERVAKTEVQGERLKETQSINKSLSALGDVIFALANKSSHIPFRNSKLTHLLQDSLGGDSKTLMFVQISPNENDQSETLCSLNFASRVRGIELGPAKKQLDNTELLKYKQLVEKWKQDMKGKDEQIRKMEETMYGLEAKIKERDTKNKTLQDKVKELESQLLVERKLARQHVDTKIAEQQTKQQTEDEKNISKRPPLANILLGSASKEMVNLTHPSLLECSSYDLAAPLPNGGLKYNDISEKENNPEMADQVHIPNRTGRFSICTKRIPSAPAPRRSSLAPTTSTSKEMMNLTRPPLSESTTSYNLPPLPNGGLKYSDLIEKVNNPEMAEQVQIPNRTGRSSICAKRIPPAPRRKTLAPMPFIPITSTSALSLLPPCQAITNSPDEKSGANQVLCTSPKLHRSNGKTLNSILRRSIQKRMQMKCSPRQQPLRKGGGINVGMERVRLSIGSRGRLAHRVLLTNARKAGLKEAPQKQERWI</sequence>
<evidence type="ECO:0000313" key="9">
    <source>
        <dbReference type="RefSeq" id="XP_010428094.1"/>
    </source>
</evidence>
<gene>
    <name evidence="9" type="primary">LOC104712818</name>
</gene>
<dbReference type="InterPro" id="IPR021720">
    <property type="entry name" value="Malectin_dom"/>
</dbReference>
<evidence type="ECO:0000313" key="8">
    <source>
        <dbReference type="Proteomes" id="UP000694864"/>
    </source>
</evidence>